<keyword evidence="5" id="KW-1185">Reference proteome</keyword>
<dbReference type="PANTHER" id="PTHR12125">
    <property type="entry name" value="F-BOX ONLY PROTEIN 6-LIKE PROTEIN"/>
    <property type="match status" value="1"/>
</dbReference>
<dbReference type="GeneTree" id="ENSGT00940000160929"/>
<dbReference type="SMART" id="SM01198">
    <property type="entry name" value="FBA"/>
    <property type="match status" value="1"/>
</dbReference>
<accession>V9L393</accession>
<dbReference type="SUPFAM" id="SSF49785">
    <property type="entry name" value="Galactose-binding domain-like"/>
    <property type="match status" value="1"/>
</dbReference>
<dbReference type="GO" id="GO:0006516">
    <property type="term" value="P:glycoprotein catabolic process"/>
    <property type="evidence" value="ECO:0007669"/>
    <property type="project" value="TreeGrafter"/>
</dbReference>
<gene>
    <name evidence="4" type="primary">LOC103181357</name>
</gene>
<dbReference type="SUPFAM" id="SSF81383">
    <property type="entry name" value="F-box domain"/>
    <property type="match status" value="1"/>
</dbReference>
<proteinExistence type="evidence at transcript level"/>
<dbReference type="GO" id="GO:0031146">
    <property type="term" value="P:SCF-dependent proteasomal ubiquitin-dependent protein catabolic process"/>
    <property type="evidence" value="ECO:0007669"/>
    <property type="project" value="TreeGrafter"/>
</dbReference>
<dbReference type="OrthoDB" id="1107553at2759"/>
<sequence length="239" mass="27192">MSTIHSLPEQLLLKVFSYVSLQELAVGCRPVSRQWKELVDDRFQSGGMSEGLADWGEGALAEPVRQNLIKNPCGEDGLDFWELMENGGSGWKVEELPGDNGKAFPNENIQKYFVTSFEWCQKSQLINLVSEGWQEEMVDNTQPPIVVRDWYAGRHDSGCEYELHVELLSEDLSVLEEFKSDTVQVPQWGDAEWAEISHTFTDYGPGVRYVRFSHRGKDAQYWDGWFGARVTHSSITVGH</sequence>
<evidence type="ECO:0000313" key="4">
    <source>
        <dbReference type="Ensembl" id="ENSCMIP00000004054.1"/>
    </source>
</evidence>
<evidence type="ECO:0000313" key="5">
    <source>
        <dbReference type="Proteomes" id="UP000314986"/>
    </source>
</evidence>
<dbReference type="KEGG" id="cmk:103181357"/>
<dbReference type="Pfam" id="PF04300">
    <property type="entry name" value="FBA"/>
    <property type="match status" value="1"/>
</dbReference>
<dbReference type="FunFam" id="2.60.120.260:FF:000012">
    <property type="entry name" value="F-box only protein 2"/>
    <property type="match status" value="1"/>
</dbReference>
<dbReference type="Gene3D" id="2.60.120.260">
    <property type="entry name" value="Galactose-binding domain-like"/>
    <property type="match status" value="1"/>
</dbReference>
<dbReference type="PROSITE" id="PS50181">
    <property type="entry name" value="FBOX"/>
    <property type="match status" value="1"/>
</dbReference>
<feature type="domain" description="F-box" evidence="1">
    <location>
        <begin position="1"/>
        <end position="41"/>
    </location>
</feature>
<organism evidence="3">
    <name type="scientific">Callorhinchus milii</name>
    <name type="common">Ghost shark</name>
    <dbReference type="NCBI Taxonomy" id="7868"/>
    <lineage>
        <taxon>Eukaryota</taxon>
        <taxon>Metazoa</taxon>
        <taxon>Chordata</taxon>
        <taxon>Craniata</taxon>
        <taxon>Vertebrata</taxon>
        <taxon>Chondrichthyes</taxon>
        <taxon>Holocephali</taxon>
        <taxon>Chimaeriformes</taxon>
        <taxon>Callorhinchidae</taxon>
        <taxon>Callorhinchus</taxon>
    </lineage>
</organism>
<reference evidence="5" key="2">
    <citation type="journal article" date="2007" name="PLoS Biol.">
        <title>Survey sequencing and comparative analysis of the elephant shark (Callorhinchus milii) genome.</title>
        <authorList>
            <person name="Venkatesh B."/>
            <person name="Kirkness E.F."/>
            <person name="Loh Y.H."/>
            <person name="Halpern A.L."/>
            <person name="Lee A.P."/>
            <person name="Johnson J."/>
            <person name="Dandona N."/>
            <person name="Viswanathan L.D."/>
            <person name="Tay A."/>
            <person name="Venter J.C."/>
            <person name="Strausberg R.L."/>
            <person name="Brenner S."/>
        </authorList>
    </citation>
    <scope>NUCLEOTIDE SEQUENCE [LARGE SCALE GENOMIC DNA]</scope>
</reference>
<dbReference type="EMBL" id="JW873386">
    <property type="protein sequence ID" value="AFP05903.1"/>
    <property type="molecule type" value="mRNA"/>
</dbReference>
<feature type="domain" description="FBA" evidence="2">
    <location>
        <begin position="58"/>
        <end position="239"/>
    </location>
</feature>
<dbReference type="STRING" id="7868.ENSCMIP00000004054"/>
<evidence type="ECO:0000313" key="3">
    <source>
        <dbReference type="EMBL" id="AFP05903.1"/>
    </source>
</evidence>
<dbReference type="Gene3D" id="1.20.1280.50">
    <property type="match status" value="1"/>
</dbReference>
<dbReference type="InterPro" id="IPR001810">
    <property type="entry name" value="F-box_dom"/>
</dbReference>
<dbReference type="Pfam" id="PF12937">
    <property type="entry name" value="F-box-like"/>
    <property type="match status" value="1"/>
</dbReference>
<dbReference type="GO" id="GO:0005737">
    <property type="term" value="C:cytoplasm"/>
    <property type="evidence" value="ECO:0007669"/>
    <property type="project" value="TreeGrafter"/>
</dbReference>
<dbReference type="PANTHER" id="PTHR12125:SF5">
    <property type="entry name" value="F-BOX DOMAIN-CONTAINING PROTEIN"/>
    <property type="match status" value="1"/>
</dbReference>
<dbReference type="GeneID" id="103181357"/>
<dbReference type="AlphaFoldDB" id="V9L393"/>
<reference evidence="3 5" key="3">
    <citation type="journal article" date="2014" name="Nature">
        <title>Elephant shark genome provides unique insights into gnathostome evolution.</title>
        <authorList>
            <consortium name="International Elephant Shark Genome Sequencing Consortium"/>
            <person name="Venkatesh B."/>
            <person name="Lee A.P."/>
            <person name="Ravi V."/>
            <person name="Maurya A.K."/>
            <person name="Lian M.M."/>
            <person name="Swann J.B."/>
            <person name="Ohta Y."/>
            <person name="Flajnik M.F."/>
            <person name="Sutoh Y."/>
            <person name="Kasahara M."/>
            <person name="Hoon S."/>
            <person name="Gangu V."/>
            <person name="Roy S.W."/>
            <person name="Irimia M."/>
            <person name="Korzh V."/>
            <person name="Kondrychyn I."/>
            <person name="Lim Z.W."/>
            <person name="Tay B.H."/>
            <person name="Tohari S."/>
            <person name="Kong K.W."/>
            <person name="Ho S."/>
            <person name="Lorente-Galdos B."/>
            <person name="Quilez J."/>
            <person name="Marques-Bonet T."/>
            <person name="Raney B.J."/>
            <person name="Ingham P.W."/>
            <person name="Tay A."/>
            <person name="Hillier L.W."/>
            <person name="Minx P."/>
            <person name="Boehm T."/>
            <person name="Wilson R.K."/>
            <person name="Brenner S."/>
            <person name="Warren W.C."/>
        </authorList>
    </citation>
    <scope>NUCLEOTIDE SEQUENCE</scope>
    <source>
        <tissue evidence="3">Brain</tissue>
    </source>
</reference>
<dbReference type="GO" id="GO:0036503">
    <property type="term" value="P:ERAD pathway"/>
    <property type="evidence" value="ECO:0007669"/>
    <property type="project" value="TreeGrafter"/>
</dbReference>
<dbReference type="OMA" id="CLYELCV"/>
<reference evidence="5" key="1">
    <citation type="journal article" date="2006" name="Science">
        <title>Ancient noncoding elements conserved in the human genome.</title>
        <authorList>
            <person name="Venkatesh B."/>
            <person name="Kirkness E.F."/>
            <person name="Loh Y.H."/>
            <person name="Halpern A.L."/>
            <person name="Lee A.P."/>
            <person name="Johnson J."/>
            <person name="Dandona N."/>
            <person name="Viswanathan L.D."/>
            <person name="Tay A."/>
            <person name="Venter J.C."/>
            <person name="Strausberg R.L."/>
            <person name="Brenner S."/>
        </authorList>
    </citation>
    <scope>NUCLEOTIDE SEQUENCE [LARGE SCALE GENOMIC DNA]</scope>
</reference>
<dbReference type="GO" id="GO:0019005">
    <property type="term" value="C:SCF ubiquitin ligase complex"/>
    <property type="evidence" value="ECO:0007669"/>
    <property type="project" value="TreeGrafter"/>
</dbReference>
<evidence type="ECO:0000259" key="1">
    <source>
        <dbReference type="PROSITE" id="PS50181"/>
    </source>
</evidence>
<dbReference type="InterPro" id="IPR008979">
    <property type="entry name" value="Galactose-bd-like_sf"/>
</dbReference>
<dbReference type="PROSITE" id="PS51114">
    <property type="entry name" value="FBA"/>
    <property type="match status" value="1"/>
</dbReference>
<dbReference type="Proteomes" id="UP000314986">
    <property type="component" value="Unassembled WGS sequence"/>
</dbReference>
<reference evidence="4" key="4">
    <citation type="submission" date="2025-05" db="UniProtKB">
        <authorList>
            <consortium name="Ensembl"/>
        </authorList>
    </citation>
    <scope>IDENTIFICATION</scope>
</reference>
<dbReference type="Ensembl" id="ENSCMIT00000004206.1">
    <property type="protein sequence ID" value="ENSCMIP00000004054.1"/>
    <property type="gene ID" value="ENSCMIG00000002432.1"/>
</dbReference>
<dbReference type="InterPro" id="IPR007397">
    <property type="entry name" value="F-box-assoc_dom"/>
</dbReference>
<dbReference type="InterPro" id="IPR039752">
    <property type="entry name" value="F-box_only"/>
</dbReference>
<protein>
    <submittedName>
        <fullName evidence="4">F-box protein 2</fullName>
    </submittedName>
    <submittedName>
        <fullName evidence="3">F-box protein Fbx2</fullName>
    </submittedName>
</protein>
<name>V9L393_CALMI</name>
<dbReference type="GO" id="GO:0061630">
    <property type="term" value="F:ubiquitin protein ligase activity"/>
    <property type="evidence" value="ECO:0007669"/>
    <property type="project" value="TreeGrafter"/>
</dbReference>
<dbReference type="InterPro" id="IPR036047">
    <property type="entry name" value="F-box-like_dom_sf"/>
</dbReference>
<evidence type="ECO:0000259" key="2">
    <source>
        <dbReference type="PROSITE" id="PS51114"/>
    </source>
</evidence>